<dbReference type="PANTHER" id="PTHR38797:SF7">
    <property type="entry name" value="TRANSCRIPTION FACTOR DOMAIN-CONTAINING PROTEIN"/>
    <property type="match status" value="1"/>
</dbReference>
<reference evidence="2 3" key="1">
    <citation type="submission" date="2017-05" db="EMBL/GenBank/DDBJ databases">
        <title>Genome sequence for an aflatoxigenic pathogen of Argentinian peanut, Aspergillus arachidicola.</title>
        <authorList>
            <person name="Moore G."/>
            <person name="Beltz S.B."/>
            <person name="Mack B.M."/>
        </authorList>
    </citation>
    <scope>NUCLEOTIDE SEQUENCE [LARGE SCALE GENOMIC DNA]</scope>
    <source>
        <strain evidence="2 3">CBS 117610</strain>
    </source>
</reference>
<proteinExistence type="predicted"/>
<feature type="region of interest" description="Disordered" evidence="1">
    <location>
        <begin position="1"/>
        <end position="23"/>
    </location>
</feature>
<dbReference type="Pfam" id="PF12311">
    <property type="entry name" value="DUF3632"/>
    <property type="match status" value="1"/>
</dbReference>
<gene>
    <name evidence="2" type="ORF">AARAC_010503</name>
</gene>
<accession>A0A2G7FEZ7</accession>
<dbReference type="EMBL" id="NEXV01000702">
    <property type="protein sequence ID" value="PIG79206.1"/>
    <property type="molecule type" value="Genomic_DNA"/>
</dbReference>
<evidence type="ECO:0000313" key="2">
    <source>
        <dbReference type="EMBL" id="PIG79206.1"/>
    </source>
</evidence>
<evidence type="ECO:0000256" key="1">
    <source>
        <dbReference type="SAM" id="MobiDB-lite"/>
    </source>
</evidence>
<dbReference type="Proteomes" id="UP000231358">
    <property type="component" value="Unassembled WGS sequence"/>
</dbReference>
<name>A0A2G7FEZ7_9EURO</name>
<evidence type="ECO:0000313" key="3">
    <source>
        <dbReference type="Proteomes" id="UP000231358"/>
    </source>
</evidence>
<dbReference type="InterPro" id="IPR022085">
    <property type="entry name" value="OpdG"/>
</dbReference>
<sequence>MYHLRDSLLSPSPKGTPYIGELDSASRDEDDIRASVARGELEELRVVAFHNRTWIISTRYCQTGDGVDSLEGYLHSLWHMYYQLGRHTSHETPDQDRLVLDIIRIQGKGPLTRSVSGVYGIDIARTVEGTLWNDLPFLVTDMTEFWINNCAPMAGAQRLNFASFLAKLASTRICKDRMCQIASSYFARRLKKDGIFAPRRSRIRKSQDGEAGQNLIQLSDVFWNDCPSTIGQGGQLFIQSELGKRTPTGFTPWRWMYWLKRLHEIQEEAKEANEKRLEEYATDAIDIMVSAVGTRNSEILRAYQTGGDVLHQDKHLLRLKDLVKSESSKGNDSVN</sequence>
<dbReference type="AlphaFoldDB" id="A0A2G7FEZ7"/>
<comment type="caution">
    <text evidence="2">The sequence shown here is derived from an EMBL/GenBank/DDBJ whole genome shotgun (WGS) entry which is preliminary data.</text>
</comment>
<protein>
    <submittedName>
        <fullName evidence="2">Uncharacterized protein</fullName>
    </submittedName>
</protein>
<dbReference type="PANTHER" id="PTHR38797">
    <property type="entry name" value="NUCLEAR PORE COMPLEX PROTEIN NUP85-RELATED"/>
    <property type="match status" value="1"/>
</dbReference>
<dbReference type="InterPro" id="IPR053204">
    <property type="entry name" value="Oxopyrrolidines_Biosynth-assoc"/>
</dbReference>
<organism evidence="2 3">
    <name type="scientific">Aspergillus arachidicola</name>
    <dbReference type="NCBI Taxonomy" id="656916"/>
    <lineage>
        <taxon>Eukaryota</taxon>
        <taxon>Fungi</taxon>
        <taxon>Dikarya</taxon>
        <taxon>Ascomycota</taxon>
        <taxon>Pezizomycotina</taxon>
        <taxon>Eurotiomycetes</taxon>
        <taxon>Eurotiomycetidae</taxon>
        <taxon>Eurotiales</taxon>
        <taxon>Aspergillaceae</taxon>
        <taxon>Aspergillus</taxon>
        <taxon>Aspergillus subgen. Circumdati</taxon>
    </lineage>
</organism>
<keyword evidence="3" id="KW-1185">Reference proteome</keyword>